<evidence type="ECO:0000313" key="1">
    <source>
        <dbReference type="EMBL" id="RUT31008.1"/>
    </source>
</evidence>
<dbReference type="EMBL" id="RZNJ01000003">
    <property type="protein sequence ID" value="RUT31008.1"/>
    <property type="molecule type" value="Genomic_DNA"/>
</dbReference>
<dbReference type="AlphaFoldDB" id="A0A433XAF5"/>
<accession>A0A433XAF5</accession>
<proteinExistence type="predicted"/>
<gene>
    <name evidence="1" type="ORF">EMQ25_09010</name>
</gene>
<dbReference type="OrthoDB" id="8420553at2"/>
<keyword evidence="2" id="KW-1185">Reference proteome</keyword>
<dbReference type="Proteomes" id="UP000281547">
    <property type="component" value="Unassembled WGS sequence"/>
</dbReference>
<protein>
    <recommendedName>
        <fullName evidence="3">Terminase</fullName>
    </recommendedName>
</protein>
<name>A0A433XAF5_9HYPH</name>
<evidence type="ECO:0008006" key="3">
    <source>
        <dbReference type="Google" id="ProtNLM"/>
    </source>
</evidence>
<dbReference type="RefSeq" id="WP_127188254.1">
    <property type="nucleotide sequence ID" value="NZ_RZNJ01000003.1"/>
</dbReference>
<comment type="caution">
    <text evidence="1">The sequence shown here is derived from an EMBL/GenBank/DDBJ whole genome shotgun (WGS) entry which is preliminary data.</text>
</comment>
<organism evidence="1 2">
    <name type="scientific">Arsenicitalea aurantiaca</name>
    <dbReference type="NCBI Taxonomy" id="1783274"/>
    <lineage>
        <taxon>Bacteria</taxon>
        <taxon>Pseudomonadati</taxon>
        <taxon>Pseudomonadota</taxon>
        <taxon>Alphaproteobacteria</taxon>
        <taxon>Hyphomicrobiales</taxon>
        <taxon>Devosiaceae</taxon>
        <taxon>Arsenicitalea</taxon>
    </lineage>
</organism>
<evidence type="ECO:0000313" key="2">
    <source>
        <dbReference type="Proteomes" id="UP000281547"/>
    </source>
</evidence>
<sequence length="137" mass="15476">MDGDARGPDWAAIREAYEGRGETIPQIAERHGLKPWAVSRRARLDGWLGRNTMRKVDRARIIGRMFGLLDRQLVQVENGMKDAGDKEVALLGNMARTLEKLIALETAEQPKDERGGARDMKALRRSLADRIDRLKRG</sequence>
<reference evidence="1 2" key="1">
    <citation type="journal article" date="2016" name="Int. J. Syst. Evol. Microbiol.">
        <title>Arsenicitalea aurantiaca gen. nov., sp. nov., a new member of the family Hyphomicrobiaceae, isolated from high-arsenic sediment.</title>
        <authorList>
            <person name="Mu Y."/>
            <person name="Zhou L."/>
            <person name="Zeng X.C."/>
            <person name="Liu L."/>
            <person name="Pan Y."/>
            <person name="Chen X."/>
            <person name="Wang J."/>
            <person name="Li S."/>
            <person name="Li W.J."/>
            <person name="Wang Y."/>
        </authorList>
    </citation>
    <scope>NUCLEOTIDE SEQUENCE [LARGE SCALE GENOMIC DNA]</scope>
    <source>
        <strain evidence="1 2">42-50</strain>
    </source>
</reference>